<reference evidence="2" key="1">
    <citation type="journal article" date="2019" name="Int. J. Syst. Evol. Microbiol.">
        <title>The Global Catalogue of Microorganisms (GCM) 10K type strain sequencing project: providing services to taxonomists for standard genome sequencing and annotation.</title>
        <authorList>
            <consortium name="The Broad Institute Genomics Platform"/>
            <consortium name="The Broad Institute Genome Sequencing Center for Infectious Disease"/>
            <person name="Wu L."/>
            <person name="Ma J."/>
        </authorList>
    </citation>
    <scope>NUCLEOTIDE SEQUENCE [LARGE SCALE GENOMIC DNA]</scope>
    <source>
        <strain evidence="2">JCM 31921</strain>
    </source>
</reference>
<sequence length="262" mass="29109">MNPDPKPQIGISDYSSFNGNPIFFSDVLGDLVHVHVGNRAVGYTMINLYSAPEVKQGHEQVNIRVPVYRVTVSNESGKSTTFLYARYNERANIYKQNQIEDRTFDVSKDGDHFPAVVKPRWGITVLELRNPSNVNDQRGVIGMRGEKDKEERVAIQFHPLGASDGCLLAVGNQNLLKGSPARSRHSTSGTAHAAFMNTIKEYQAEDKGNGYSDGIDVNFERLHSNAYYEKEKKGNVYNTPTTTPIPLDFEIKGAPNKSCGTK</sequence>
<protein>
    <submittedName>
        <fullName evidence="1">Uncharacterized protein</fullName>
    </submittedName>
</protein>
<name>A0ABP8MJ26_9BACT</name>
<gene>
    <name evidence="1" type="ORF">GCM10023092_06290</name>
</gene>
<organism evidence="1 2">
    <name type="scientific">Rurimicrobium arvi</name>
    <dbReference type="NCBI Taxonomy" id="2049916"/>
    <lineage>
        <taxon>Bacteria</taxon>
        <taxon>Pseudomonadati</taxon>
        <taxon>Bacteroidota</taxon>
        <taxon>Chitinophagia</taxon>
        <taxon>Chitinophagales</taxon>
        <taxon>Chitinophagaceae</taxon>
        <taxon>Rurimicrobium</taxon>
    </lineage>
</organism>
<accession>A0ABP8MJ26</accession>
<keyword evidence="2" id="KW-1185">Reference proteome</keyword>
<evidence type="ECO:0000313" key="2">
    <source>
        <dbReference type="Proteomes" id="UP001501410"/>
    </source>
</evidence>
<comment type="caution">
    <text evidence="1">The sequence shown here is derived from an EMBL/GenBank/DDBJ whole genome shotgun (WGS) entry which is preliminary data.</text>
</comment>
<evidence type="ECO:0000313" key="1">
    <source>
        <dbReference type="EMBL" id="GAA4450439.1"/>
    </source>
</evidence>
<dbReference type="Proteomes" id="UP001501410">
    <property type="component" value="Unassembled WGS sequence"/>
</dbReference>
<proteinExistence type="predicted"/>
<dbReference type="RefSeq" id="WP_344822614.1">
    <property type="nucleotide sequence ID" value="NZ_BAABEZ010000004.1"/>
</dbReference>
<dbReference type="EMBL" id="BAABEZ010000004">
    <property type="protein sequence ID" value="GAA4450439.1"/>
    <property type="molecule type" value="Genomic_DNA"/>
</dbReference>